<dbReference type="InterPro" id="IPR015943">
    <property type="entry name" value="WD40/YVTN_repeat-like_dom_sf"/>
</dbReference>
<feature type="repeat" description="PPR" evidence="2">
    <location>
        <begin position="5"/>
        <end position="39"/>
    </location>
</feature>
<dbReference type="SUPFAM" id="SSF50978">
    <property type="entry name" value="WD40 repeat-like"/>
    <property type="match status" value="1"/>
</dbReference>
<dbReference type="GO" id="GO:0006335">
    <property type="term" value="P:DNA replication-dependent chromatin assembly"/>
    <property type="evidence" value="ECO:0007669"/>
    <property type="project" value="InterPro"/>
</dbReference>
<protein>
    <submittedName>
        <fullName evidence="4">Chromatin assembly factor 1 subunit fas2</fullName>
    </submittedName>
</protein>
<reference evidence="4 5" key="1">
    <citation type="submission" date="2020-06" db="EMBL/GenBank/DDBJ databases">
        <title>Transcriptomic and genomic resources for Thalictrum thalictroides and T. hernandezii: Facilitating candidate gene discovery in an emerging model plant lineage.</title>
        <authorList>
            <person name="Arias T."/>
            <person name="Riano-Pachon D.M."/>
            <person name="Di Stilio V.S."/>
        </authorList>
    </citation>
    <scope>NUCLEOTIDE SEQUENCE [LARGE SCALE GENOMIC DNA]</scope>
    <source>
        <strain evidence="5">cv. WT478/WT964</strain>
        <tissue evidence="4">Leaves</tissue>
    </source>
</reference>
<organism evidence="4 5">
    <name type="scientific">Thalictrum thalictroides</name>
    <name type="common">Rue-anemone</name>
    <name type="synonym">Anemone thalictroides</name>
    <dbReference type="NCBI Taxonomy" id="46969"/>
    <lineage>
        <taxon>Eukaryota</taxon>
        <taxon>Viridiplantae</taxon>
        <taxon>Streptophyta</taxon>
        <taxon>Embryophyta</taxon>
        <taxon>Tracheophyta</taxon>
        <taxon>Spermatophyta</taxon>
        <taxon>Magnoliopsida</taxon>
        <taxon>Ranunculales</taxon>
        <taxon>Ranunculaceae</taxon>
        <taxon>Thalictroideae</taxon>
        <taxon>Thalictrum</taxon>
    </lineage>
</organism>
<feature type="compositionally biased region" description="Basic and acidic residues" evidence="3">
    <location>
        <begin position="223"/>
        <end position="246"/>
    </location>
</feature>
<dbReference type="AlphaFoldDB" id="A0A7J6URI1"/>
<proteinExistence type="predicted"/>
<dbReference type="GO" id="GO:0005634">
    <property type="term" value="C:nucleus"/>
    <property type="evidence" value="ECO:0007669"/>
    <property type="project" value="TreeGrafter"/>
</dbReference>
<dbReference type="InterPro" id="IPR045145">
    <property type="entry name" value="PTHR15271"/>
</dbReference>
<dbReference type="GO" id="GO:0006334">
    <property type="term" value="P:nucleosome assembly"/>
    <property type="evidence" value="ECO:0007669"/>
    <property type="project" value="TreeGrafter"/>
</dbReference>
<keyword evidence="5" id="KW-1185">Reference proteome</keyword>
<dbReference type="Pfam" id="PF13041">
    <property type="entry name" value="PPR_2"/>
    <property type="match status" value="1"/>
</dbReference>
<dbReference type="GO" id="GO:0033186">
    <property type="term" value="C:CAF-1 complex"/>
    <property type="evidence" value="ECO:0007669"/>
    <property type="project" value="TreeGrafter"/>
</dbReference>
<dbReference type="InterPro" id="IPR002885">
    <property type="entry name" value="PPR_rpt"/>
</dbReference>
<dbReference type="NCBIfam" id="TIGR00756">
    <property type="entry name" value="PPR"/>
    <property type="match status" value="1"/>
</dbReference>
<evidence type="ECO:0000256" key="1">
    <source>
        <dbReference type="ARBA" id="ARBA00022737"/>
    </source>
</evidence>
<dbReference type="Gene3D" id="1.25.40.10">
    <property type="entry name" value="Tetratricopeptide repeat domain"/>
    <property type="match status" value="1"/>
</dbReference>
<dbReference type="PANTHER" id="PTHR15271:SF4">
    <property type="entry name" value="CHROMATIN ASSEMBLY FACTOR 1 SUBUNIT B"/>
    <property type="match status" value="1"/>
</dbReference>
<feature type="compositionally biased region" description="Polar residues" evidence="3">
    <location>
        <begin position="267"/>
        <end position="281"/>
    </location>
</feature>
<accession>A0A7J6URI1</accession>
<dbReference type="Proteomes" id="UP000554482">
    <property type="component" value="Unassembled WGS sequence"/>
</dbReference>
<feature type="region of interest" description="Disordered" evidence="3">
    <location>
        <begin position="223"/>
        <end position="312"/>
    </location>
</feature>
<dbReference type="InterPro" id="IPR011990">
    <property type="entry name" value="TPR-like_helical_dom_sf"/>
</dbReference>
<sequence length="312" mass="33846">MSHSSVVTWTTIISCYGVHGKGEQSLILFEKMRDSGFLPNSITFTFVLASCSHSGLINQGRSGHLEEALELVKKIPQLAPPNVWGALLGASLSSAGLPYNFLLPTNPLWQYASAPIVFKLRGSNSVATLNSLYVYDTESVSPIAIFSGLHYAAITDIAWSSNAKYLALSSQDGYCTLVEFENDELGSPLPIKDTEVHKEENKNAVTEKPEDMEIITSEVGNTVERRPPSSVHKEENKKAVTKKADDMEITTSEVGNTVERRPPNELNKATQTSTGTISAPDSNKPAAKSSIGTTVPNKPAKRRITPMAIDKP</sequence>
<evidence type="ECO:0000313" key="5">
    <source>
        <dbReference type="Proteomes" id="UP000554482"/>
    </source>
</evidence>
<dbReference type="Gene3D" id="2.130.10.10">
    <property type="entry name" value="YVTN repeat-like/Quinoprotein amine dehydrogenase"/>
    <property type="match status" value="1"/>
</dbReference>
<gene>
    <name evidence="4" type="ORF">FRX31_035277</name>
</gene>
<evidence type="ECO:0000256" key="2">
    <source>
        <dbReference type="PROSITE-ProRule" id="PRU00708"/>
    </source>
</evidence>
<evidence type="ECO:0000313" key="4">
    <source>
        <dbReference type="EMBL" id="KAF5175136.1"/>
    </source>
</evidence>
<dbReference type="InterPro" id="IPR036322">
    <property type="entry name" value="WD40_repeat_dom_sf"/>
</dbReference>
<dbReference type="OrthoDB" id="71227at2759"/>
<dbReference type="EMBL" id="JABWDY010044440">
    <property type="protein sequence ID" value="KAF5175136.1"/>
    <property type="molecule type" value="Genomic_DNA"/>
</dbReference>
<keyword evidence="1" id="KW-0677">Repeat</keyword>
<dbReference type="PANTHER" id="PTHR15271">
    <property type="entry name" value="CHROMATIN ASSEMBLY FACTOR 1 SUBUNIT B"/>
    <property type="match status" value="1"/>
</dbReference>
<comment type="caution">
    <text evidence="4">The sequence shown here is derived from an EMBL/GenBank/DDBJ whole genome shotgun (WGS) entry which is preliminary data.</text>
</comment>
<name>A0A7J6URI1_THATH</name>
<dbReference type="PROSITE" id="PS51375">
    <property type="entry name" value="PPR"/>
    <property type="match status" value="1"/>
</dbReference>
<evidence type="ECO:0000256" key="3">
    <source>
        <dbReference type="SAM" id="MobiDB-lite"/>
    </source>
</evidence>